<sequence>MLLLLAIALAVLGPVQATAQGCSPTRSGPAETSPETKEHRDVKLRERLPGIALHRCSGSRFRERNVPLPRVLQPTHDVEEGLRSGILPNPGSDPYHDFVKLKHSPAVLQVVRH</sequence>
<feature type="region of interest" description="Disordered" evidence="1">
    <location>
        <begin position="18"/>
        <end position="41"/>
    </location>
</feature>
<gene>
    <name evidence="3" type="ORF">OU415_36380</name>
</gene>
<evidence type="ECO:0000256" key="1">
    <source>
        <dbReference type="SAM" id="MobiDB-lite"/>
    </source>
</evidence>
<feature type="chain" id="PRO_5045764807" evidence="2">
    <location>
        <begin position="20"/>
        <end position="113"/>
    </location>
</feature>
<dbReference type="EMBL" id="JAQGLA010000131">
    <property type="protein sequence ID" value="MDA3630950.1"/>
    <property type="molecule type" value="Genomic_DNA"/>
</dbReference>
<evidence type="ECO:0000256" key="2">
    <source>
        <dbReference type="SAM" id="SignalP"/>
    </source>
</evidence>
<comment type="caution">
    <text evidence="3">The sequence shown here is derived from an EMBL/GenBank/DDBJ whole genome shotgun (WGS) entry which is preliminary data.</text>
</comment>
<protein>
    <submittedName>
        <fullName evidence="3">Uncharacterized protein</fullName>
    </submittedName>
</protein>
<organism evidence="3 4">
    <name type="scientific">Saccharopolyspora oryzae</name>
    <dbReference type="NCBI Taxonomy" id="2997343"/>
    <lineage>
        <taxon>Bacteria</taxon>
        <taxon>Bacillati</taxon>
        <taxon>Actinomycetota</taxon>
        <taxon>Actinomycetes</taxon>
        <taxon>Pseudonocardiales</taxon>
        <taxon>Pseudonocardiaceae</taxon>
        <taxon>Saccharopolyspora</taxon>
    </lineage>
</organism>
<evidence type="ECO:0000313" key="4">
    <source>
        <dbReference type="Proteomes" id="UP001210380"/>
    </source>
</evidence>
<evidence type="ECO:0000313" key="3">
    <source>
        <dbReference type="EMBL" id="MDA3630950.1"/>
    </source>
</evidence>
<reference evidence="3 4" key="1">
    <citation type="submission" date="2022-11" db="EMBL/GenBank/DDBJ databases">
        <title>Draft genome sequence of Saccharopolyspora sp. WRP15-2 isolated from rhizosphere soils of wild rice in Thailand.</title>
        <authorList>
            <person name="Duangmal K."/>
            <person name="Kammanee S."/>
            <person name="Muangham S."/>
        </authorList>
    </citation>
    <scope>NUCLEOTIDE SEQUENCE [LARGE SCALE GENOMIC DNA]</scope>
    <source>
        <strain evidence="3 4">WRP15-2</strain>
    </source>
</reference>
<name>A0ABT4VAF2_9PSEU</name>
<dbReference type="Proteomes" id="UP001210380">
    <property type="component" value="Unassembled WGS sequence"/>
</dbReference>
<keyword evidence="2" id="KW-0732">Signal</keyword>
<dbReference type="RefSeq" id="WP_270954250.1">
    <property type="nucleotide sequence ID" value="NZ_JAQGLA010000131.1"/>
</dbReference>
<feature type="signal peptide" evidence="2">
    <location>
        <begin position="1"/>
        <end position="19"/>
    </location>
</feature>
<keyword evidence="4" id="KW-1185">Reference proteome</keyword>
<proteinExistence type="predicted"/>
<accession>A0ABT4VAF2</accession>